<reference evidence="2" key="1">
    <citation type="submission" date="2009-02" db="EMBL/GenBank/DDBJ databases">
        <title>The Genome Sequence of Ajellomyces capsulatus strain G186AR.</title>
        <authorList>
            <consortium name="The Broad Institute Genome Sequencing Platform"/>
            <person name="Champion M."/>
            <person name="Cuomo C."/>
            <person name="Ma L.-J."/>
            <person name="Henn M.R."/>
            <person name="Sil A."/>
            <person name="Goldman B."/>
            <person name="Young S.K."/>
            <person name="Kodira C.D."/>
            <person name="Zeng Q."/>
            <person name="Koehrsen M."/>
            <person name="Alvarado L."/>
            <person name="Berlin A."/>
            <person name="Borenstein D."/>
            <person name="Chen Z."/>
            <person name="Engels R."/>
            <person name="Freedman E."/>
            <person name="Gellesch M."/>
            <person name="Goldberg J."/>
            <person name="Griggs A."/>
            <person name="Gujja S."/>
            <person name="Heiman D."/>
            <person name="Hepburn T."/>
            <person name="Howarth C."/>
            <person name="Jen D."/>
            <person name="Larson L."/>
            <person name="Lewis B."/>
            <person name="Mehta T."/>
            <person name="Park D."/>
            <person name="Pearson M."/>
            <person name="Roberts A."/>
            <person name="Saif S."/>
            <person name="Shea T."/>
            <person name="Shenoy N."/>
            <person name="Sisk P."/>
            <person name="Stolte C."/>
            <person name="Sykes S."/>
            <person name="Walk T."/>
            <person name="White J."/>
            <person name="Yandava C."/>
            <person name="Klein B."/>
            <person name="McEwen J.G."/>
            <person name="Puccia R."/>
            <person name="Goldman G.H."/>
            <person name="Felipe M.S."/>
            <person name="Nino-Vega G."/>
            <person name="San-Blas G."/>
            <person name="Taylor J."/>
            <person name="Mendoza L."/>
            <person name="Galagan J."/>
            <person name="Nusbaum C."/>
            <person name="Birren B."/>
        </authorList>
    </citation>
    <scope>NUCLEOTIDE SEQUENCE</scope>
    <source>
        <strain evidence="2">G186AR</strain>
    </source>
</reference>
<dbReference type="InterPro" id="IPR052935">
    <property type="entry name" value="Mg2+_PAP"/>
</dbReference>
<sequence>MDDTHIKKEAWPSPTPPTLTLHSCRKAPTMELLRAPCSSSKYIVGKAARATGFKDLLGTLHKILDHGGQDNFKLPPDMFFLSINVPAEVSALQGLQDGPEEEIQDLPIWRTASVQREFFPSDKTVLRYLNHCPCLGRCLCVVKLFDIPLPFGFGIRHSSRIEMWLWGLEWRTSFTCSLLLCYFVGSLSLTTVPIPEAPWTSSAPDPISISISSDWLKLLGKIESFVRLQFRFLSRVSPSSDSGFPSIFQVFPTTQEVGRGVIVSDRVLQRVPTEVLTISGYGNWTDQGWSLRFRGSIYKQPNIADKMLHGLASMFLLGASLKELPPPNYAHSLNMTRSVFILKQSHTKVSFRVTPDIPPGYPGEDAEPLVTEQDIDVPGVTNMEGDFDSFIEIKNVSGAFPIAGNETCKTQRLKLYAHGTDTGNATAYLIPPEGLTLISDIDDVLRVSKIYSIKEGLNNLFGRPFIPWMNMPEIFSNWSRSLPDLHFHYLTTSPEQLTRPYMDYVFRTYPAGSFDTRIVNFTDLGATLSIREFLLDKVFQTFPKRKFIVLGDTTNLDIMSSYPQLVTKYPGQVQWVGDRRRSLL</sequence>
<name>C0NME7_AJECG</name>
<dbReference type="HOGENOM" id="CLU_466885_0_0_1"/>
<dbReference type="RefSeq" id="XP_045288279.1">
    <property type="nucleotide sequence ID" value="XM_045431726.1"/>
</dbReference>
<dbReference type="Proteomes" id="UP000001631">
    <property type="component" value="Unassembled WGS sequence"/>
</dbReference>
<dbReference type="PANTHER" id="PTHR28208">
    <property type="entry name" value="PHOSPHATIDATE PHOSPHATASE APP1"/>
    <property type="match status" value="1"/>
</dbReference>
<protein>
    <recommendedName>
        <fullName evidence="1">Phosphatidate phosphatase APP1 catalytic domain-containing protein</fullName>
    </recommendedName>
</protein>
<dbReference type="InterPro" id="IPR019236">
    <property type="entry name" value="APP1_cat"/>
</dbReference>
<dbReference type="InParanoid" id="C0NME7"/>
<evidence type="ECO:0000259" key="1">
    <source>
        <dbReference type="Pfam" id="PF09949"/>
    </source>
</evidence>
<dbReference type="GeneID" id="69037693"/>
<evidence type="ECO:0000313" key="2">
    <source>
        <dbReference type="EMBL" id="EEH07798.1"/>
    </source>
</evidence>
<gene>
    <name evidence="2" type="ORF">HCBG_04677</name>
</gene>
<dbReference type="GO" id="GO:0008195">
    <property type="term" value="F:phosphatidate phosphatase activity"/>
    <property type="evidence" value="ECO:0007669"/>
    <property type="project" value="InterPro"/>
</dbReference>
<dbReference type="Pfam" id="PF09949">
    <property type="entry name" value="APP1_cat"/>
    <property type="match status" value="1"/>
</dbReference>
<feature type="domain" description="Phosphatidate phosphatase APP1 catalytic" evidence="1">
    <location>
        <begin position="436"/>
        <end position="576"/>
    </location>
</feature>
<dbReference type="EMBL" id="GG663367">
    <property type="protein sequence ID" value="EEH07798.1"/>
    <property type="molecule type" value="Genomic_DNA"/>
</dbReference>
<accession>C0NME7</accession>
<dbReference type="STRING" id="447093.C0NME7"/>
<dbReference type="AlphaFoldDB" id="C0NME7"/>
<dbReference type="PANTHER" id="PTHR28208:SF2">
    <property type="entry name" value="PHOSPHATIDATE PHOSPHATASE APP1 CATALYTIC DOMAIN-CONTAINING PROTEIN"/>
    <property type="match status" value="1"/>
</dbReference>
<dbReference type="GO" id="GO:0030479">
    <property type="term" value="C:actin cortical patch"/>
    <property type="evidence" value="ECO:0007669"/>
    <property type="project" value="TreeGrafter"/>
</dbReference>
<keyword evidence="3" id="KW-1185">Reference proteome</keyword>
<proteinExistence type="predicted"/>
<organism evidence="2 3">
    <name type="scientific">Ajellomyces capsulatus (strain G186AR / H82 / ATCC MYA-2454 / RMSCC 2432)</name>
    <name type="common">Darling's disease fungus</name>
    <name type="synonym">Histoplasma capsulatum</name>
    <dbReference type="NCBI Taxonomy" id="447093"/>
    <lineage>
        <taxon>Eukaryota</taxon>
        <taxon>Fungi</taxon>
        <taxon>Dikarya</taxon>
        <taxon>Ascomycota</taxon>
        <taxon>Pezizomycotina</taxon>
        <taxon>Eurotiomycetes</taxon>
        <taxon>Eurotiomycetidae</taxon>
        <taxon>Onygenales</taxon>
        <taxon>Ajellomycetaceae</taxon>
        <taxon>Histoplasma</taxon>
    </lineage>
</organism>
<evidence type="ECO:0000313" key="3">
    <source>
        <dbReference type="Proteomes" id="UP000001631"/>
    </source>
</evidence>